<organism evidence="1 2">
    <name type="scientific">Plantactinospora solaniradicis</name>
    <dbReference type="NCBI Taxonomy" id="1723736"/>
    <lineage>
        <taxon>Bacteria</taxon>
        <taxon>Bacillati</taxon>
        <taxon>Actinomycetota</taxon>
        <taxon>Actinomycetes</taxon>
        <taxon>Micromonosporales</taxon>
        <taxon>Micromonosporaceae</taxon>
        <taxon>Plantactinospora</taxon>
    </lineage>
</organism>
<dbReference type="RefSeq" id="WP_377421336.1">
    <property type="nucleotide sequence ID" value="NZ_JBHSPR010000010.1"/>
</dbReference>
<reference evidence="2" key="1">
    <citation type="journal article" date="2019" name="Int. J. Syst. Evol. Microbiol.">
        <title>The Global Catalogue of Microorganisms (GCM) 10K type strain sequencing project: providing services to taxonomists for standard genome sequencing and annotation.</title>
        <authorList>
            <consortium name="The Broad Institute Genomics Platform"/>
            <consortium name="The Broad Institute Genome Sequencing Center for Infectious Disease"/>
            <person name="Wu L."/>
            <person name="Ma J."/>
        </authorList>
    </citation>
    <scope>NUCLEOTIDE SEQUENCE [LARGE SCALE GENOMIC DNA]</scope>
    <source>
        <strain evidence="2">ZS-35-S2</strain>
    </source>
</reference>
<gene>
    <name evidence="1" type="ORF">ACFP2T_13550</name>
</gene>
<sequence length="63" mass="7021">MNDLTPEQHYAEAQRLLRIAQQPILTGAPVGHSTHRDVVALAQLHATLALYRPPADDREEARP</sequence>
<comment type="caution">
    <text evidence="1">The sequence shown here is derived from an EMBL/GenBank/DDBJ whole genome shotgun (WGS) entry which is preliminary data.</text>
</comment>
<name>A0ABW1KA97_9ACTN</name>
<protein>
    <submittedName>
        <fullName evidence="1">Uncharacterized protein</fullName>
    </submittedName>
</protein>
<accession>A0ABW1KA97</accession>
<dbReference type="EMBL" id="JBHSPR010000010">
    <property type="protein sequence ID" value="MFC6017228.1"/>
    <property type="molecule type" value="Genomic_DNA"/>
</dbReference>
<dbReference type="Proteomes" id="UP001596203">
    <property type="component" value="Unassembled WGS sequence"/>
</dbReference>
<proteinExistence type="predicted"/>
<keyword evidence="2" id="KW-1185">Reference proteome</keyword>
<evidence type="ECO:0000313" key="2">
    <source>
        <dbReference type="Proteomes" id="UP001596203"/>
    </source>
</evidence>
<evidence type="ECO:0000313" key="1">
    <source>
        <dbReference type="EMBL" id="MFC6017228.1"/>
    </source>
</evidence>